<evidence type="ECO:0000313" key="1">
    <source>
        <dbReference type="EMBL" id="RIX84135.1"/>
    </source>
</evidence>
<comment type="caution">
    <text evidence="1">The sequence shown here is derived from an EMBL/GenBank/DDBJ whole genome shotgun (WGS) entry which is preliminary data.</text>
</comment>
<sequence length="172" mass="18420">MGPNNKLLMYFVECKELARVRAGTAGYTGSFNDYVVVGALAPKGEIRAFDGVTRAQYLQLLSRDVAQDTKMEEGINRAMKRVREFGPGDQSVQNFGILGSDENGAYMSIVTIGSPQDGTKGVEYSLSLGSLTLVKGLRLGYTAVRLSKSTEDLPSMLSLIKAASATVVAANK</sequence>
<evidence type="ECO:0000313" key="2">
    <source>
        <dbReference type="Proteomes" id="UP000265619"/>
    </source>
</evidence>
<name>A0A9X8D863_9BURK</name>
<reference evidence="1 2" key="1">
    <citation type="submission" date="2018-09" db="EMBL/GenBank/DDBJ databases">
        <title>Acidovorax cavernicola nov. sp. isolated from Gruta de las Maravillas (Aracena, Spain).</title>
        <authorList>
            <person name="Jurado V."/>
            <person name="Gutierrez-Patricio S."/>
            <person name="Gonzalez-Pimentel J.L."/>
            <person name="Miller A.Z."/>
            <person name="Laiz L."/>
            <person name="Saiz-Jimenez C."/>
        </authorList>
    </citation>
    <scope>NUCLEOTIDE SEQUENCE [LARGE SCALE GENOMIC DNA]</scope>
    <source>
        <strain evidence="1 2">1011MAR4D40.2</strain>
    </source>
</reference>
<protein>
    <submittedName>
        <fullName evidence="1">Uncharacterized protein</fullName>
    </submittedName>
</protein>
<dbReference type="AlphaFoldDB" id="A0A9X8D863"/>
<dbReference type="Proteomes" id="UP000265619">
    <property type="component" value="Unassembled WGS sequence"/>
</dbReference>
<accession>A0A9X8D863</accession>
<organism evidence="1 2">
    <name type="scientific">Acidovorax cavernicola</name>
    <dbReference type="NCBI Taxonomy" id="1675792"/>
    <lineage>
        <taxon>Bacteria</taxon>
        <taxon>Pseudomonadati</taxon>
        <taxon>Pseudomonadota</taxon>
        <taxon>Betaproteobacteria</taxon>
        <taxon>Burkholderiales</taxon>
        <taxon>Comamonadaceae</taxon>
        <taxon>Acidovorax</taxon>
    </lineage>
</organism>
<dbReference type="EMBL" id="QXMN01000003">
    <property type="protein sequence ID" value="RIX84135.1"/>
    <property type="molecule type" value="Genomic_DNA"/>
</dbReference>
<gene>
    <name evidence="1" type="ORF">D3H34_05340</name>
</gene>
<proteinExistence type="predicted"/>
<keyword evidence="2" id="KW-1185">Reference proteome</keyword>